<comment type="subcellular location">
    <subcellularLocation>
        <location evidence="1">Fimbrium</location>
    </subcellularLocation>
</comment>
<proteinExistence type="inferred from homology"/>
<accession>A0A318G151</accession>
<dbReference type="AlphaFoldDB" id="A0A318G151"/>
<sequence length="390" mass="41296">MKLSRNLTQFTKTKKGTIHYLFIGLACLFSSQAQALNCEFSKLFTDNVSIPVVGLGISTAGEDVPVGKVLYSQRYFISPKTTSLECTVGTEDLGNTPYTMNAYATVAVVSTPSGPANRVDGKDVFPTNVPGIGAIIYTSGSNIEVSTFPDTWERTFSINYGTTSQGLGQLSIVKIELIKTGPIQAGTQQVQGASLPSFQFTSGSNSPIPMSNVFVNLNFVGSTTVHTKTCQLATSNIDVNLGNHAVGDFTSPGTVTEWKDFDIVLQGCPPFYGYGNYTYNERTDILTGSNAENIVSIGFQSANGVIEGNPSLAKLDGGINAATGVGIELSQRNISGSIPLDGSGGFNLTNLTQQDNATYTIPLKARYVQSDTNVTAGPANGSVVFTITYL</sequence>
<feature type="signal peptide" evidence="5">
    <location>
        <begin position="1"/>
        <end position="35"/>
    </location>
</feature>
<evidence type="ECO:0000313" key="7">
    <source>
        <dbReference type="EMBL" id="PXW49394.1"/>
    </source>
</evidence>
<name>A0A318G151_KLEOX</name>
<dbReference type="InterPro" id="IPR036937">
    <property type="entry name" value="Adhesion_dom_fimbrial_sf"/>
</dbReference>
<dbReference type="Pfam" id="PF00419">
    <property type="entry name" value="Fimbrial"/>
    <property type="match status" value="1"/>
</dbReference>
<dbReference type="PROSITE" id="PS51257">
    <property type="entry name" value="PROKAR_LIPOPROTEIN"/>
    <property type="match status" value="1"/>
</dbReference>
<evidence type="ECO:0000256" key="2">
    <source>
        <dbReference type="ARBA" id="ARBA00006671"/>
    </source>
</evidence>
<dbReference type="Gene3D" id="2.60.40.1090">
    <property type="entry name" value="Fimbrial-type adhesion domain"/>
    <property type="match status" value="1"/>
</dbReference>
<reference evidence="7 8" key="1">
    <citation type="submission" date="2018-05" db="EMBL/GenBank/DDBJ databases">
        <title>Freshwater and sediment microbial communities from various areas in North America, analyzing microbe dynamics in response to fracking.</title>
        <authorList>
            <person name="Lamendella R."/>
        </authorList>
    </citation>
    <scope>NUCLEOTIDE SEQUENCE [LARGE SCALE GENOMIC DNA]</scope>
    <source>
        <strain evidence="7 8">67</strain>
    </source>
</reference>
<gene>
    <name evidence="7" type="ORF">DET57_10192</name>
</gene>
<dbReference type="InterPro" id="IPR000259">
    <property type="entry name" value="Adhesion_dom_fimbrial"/>
</dbReference>
<evidence type="ECO:0000259" key="6">
    <source>
        <dbReference type="Pfam" id="PF00419"/>
    </source>
</evidence>
<evidence type="ECO:0000256" key="4">
    <source>
        <dbReference type="ARBA" id="ARBA00023263"/>
    </source>
</evidence>
<feature type="domain" description="Fimbrial-type adhesion" evidence="6">
    <location>
        <begin position="224"/>
        <end position="389"/>
    </location>
</feature>
<dbReference type="EMBL" id="QJJG01000001">
    <property type="protein sequence ID" value="PXW49394.1"/>
    <property type="molecule type" value="Genomic_DNA"/>
</dbReference>
<evidence type="ECO:0000256" key="5">
    <source>
        <dbReference type="SAM" id="SignalP"/>
    </source>
</evidence>
<dbReference type="PANTHER" id="PTHR33420:SF3">
    <property type="entry name" value="FIMBRIAL SUBUNIT ELFA"/>
    <property type="match status" value="1"/>
</dbReference>
<dbReference type="InterPro" id="IPR050263">
    <property type="entry name" value="Bact_Fimbrial_Adh_Pro"/>
</dbReference>
<dbReference type="RefSeq" id="WP_142670500.1">
    <property type="nucleotide sequence ID" value="NZ_QJJG01000001.1"/>
</dbReference>
<protein>
    <submittedName>
        <fullName evidence="7">Type 1 fimbria pilin</fullName>
    </submittedName>
</protein>
<dbReference type="SUPFAM" id="SSF49401">
    <property type="entry name" value="Bacterial adhesins"/>
    <property type="match status" value="1"/>
</dbReference>
<dbReference type="Proteomes" id="UP000247485">
    <property type="component" value="Unassembled WGS sequence"/>
</dbReference>
<feature type="chain" id="PRO_5016308914" evidence="5">
    <location>
        <begin position="36"/>
        <end position="390"/>
    </location>
</feature>
<keyword evidence="4" id="KW-0281">Fimbrium</keyword>
<dbReference type="Gene3D" id="2.60.40.3310">
    <property type="match status" value="1"/>
</dbReference>
<dbReference type="PANTHER" id="PTHR33420">
    <property type="entry name" value="FIMBRIAL SUBUNIT ELFA-RELATED"/>
    <property type="match status" value="1"/>
</dbReference>
<dbReference type="InterPro" id="IPR008966">
    <property type="entry name" value="Adhesion_dom_sf"/>
</dbReference>
<dbReference type="GO" id="GO:0043709">
    <property type="term" value="P:cell adhesion involved in single-species biofilm formation"/>
    <property type="evidence" value="ECO:0007669"/>
    <property type="project" value="TreeGrafter"/>
</dbReference>
<organism evidence="7 8">
    <name type="scientific">Klebsiella oxytoca</name>
    <dbReference type="NCBI Taxonomy" id="571"/>
    <lineage>
        <taxon>Bacteria</taxon>
        <taxon>Pseudomonadati</taxon>
        <taxon>Pseudomonadota</taxon>
        <taxon>Gammaproteobacteria</taxon>
        <taxon>Enterobacterales</taxon>
        <taxon>Enterobacteriaceae</taxon>
        <taxon>Klebsiella/Raoultella group</taxon>
        <taxon>Klebsiella</taxon>
    </lineage>
</organism>
<evidence type="ECO:0000256" key="1">
    <source>
        <dbReference type="ARBA" id="ARBA00004561"/>
    </source>
</evidence>
<keyword evidence="3 5" id="KW-0732">Signal</keyword>
<evidence type="ECO:0000313" key="8">
    <source>
        <dbReference type="Proteomes" id="UP000247485"/>
    </source>
</evidence>
<evidence type="ECO:0000256" key="3">
    <source>
        <dbReference type="ARBA" id="ARBA00022729"/>
    </source>
</evidence>
<comment type="similarity">
    <text evidence="2">Belongs to the fimbrial protein family.</text>
</comment>
<dbReference type="GO" id="GO:0009289">
    <property type="term" value="C:pilus"/>
    <property type="evidence" value="ECO:0007669"/>
    <property type="project" value="UniProtKB-SubCell"/>
</dbReference>
<comment type="caution">
    <text evidence="7">The sequence shown here is derived from an EMBL/GenBank/DDBJ whole genome shotgun (WGS) entry which is preliminary data.</text>
</comment>